<dbReference type="PRINTS" id="PR00069">
    <property type="entry name" value="ALDKETRDTASE"/>
</dbReference>
<dbReference type="PANTHER" id="PTHR43638">
    <property type="entry name" value="OXIDOREDUCTASE, ALDO/KETO REDUCTASE FAMILY PROTEIN"/>
    <property type="match status" value="1"/>
</dbReference>
<dbReference type="Pfam" id="PF00248">
    <property type="entry name" value="Aldo_ket_red"/>
    <property type="match status" value="1"/>
</dbReference>
<gene>
    <name evidence="2" type="ORF">ACFP7A_03945</name>
</gene>
<name>A0ABW1WBK7_9BACL</name>
<keyword evidence="3" id="KW-1185">Reference proteome</keyword>
<evidence type="ECO:0000259" key="1">
    <source>
        <dbReference type="Pfam" id="PF00248"/>
    </source>
</evidence>
<dbReference type="SUPFAM" id="SSF51430">
    <property type="entry name" value="NAD(P)-linked oxidoreductase"/>
    <property type="match status" value="1"/>
</dbReference>
<dbReference type="Proteomes" id="UP001596267">
    <property type="component" value="Unassembled WGS sequence"/>
</dbReference>
<dbReference type="InterPro" id="IPR036812">
    <property type="entry name" value="NAD(P)_OxRdtase_dom_sf"/>
</dbReference>
<sequence>MHLEDDETARIRHDLENRKITLADGTKIPAIGQGTWRMGDDPFKHQNEIESLRLGVRLGLTLIDTAEMYGEGRSELLIGEVITDLRDEVFLVSKAYPNHADRKRLKTACEQSLKRLGTDHLDLYLLHWRGATPLEETVRGMEELKKAGKILRWGVSNFDTKDMEELWSVPGGTHCAVNQVLYHLGSRGIEFDLIPWQAAHHVPFMAYCPLAEGGSLKNALLHDSSVIKIAQAHQITPLQLLLAWSIRHAENQHIVAIPKAGQPEHVLQNAKAVAIRLTAEEERTLNLAFPRPSGKVPLDIV</sequence>
<protein>
    <submittedName>
        <fullName evidence="2">Aldo/keto reductase</fullName>
    </submittedName>
</protein>
<dbReference type="PIRSF" id="PIRSF000097">
    <property type="entry name" value="AKR"/>
    <property type="match status" value="1"/>
</dbReference>
<dbReference type="PANTHER" id="PTHR43638:SF3">
    <property type="entry name" value="ALDEHYDE REDUCTASE"/>
    <property type="match status" value="1"/>
</dbReference>
<dbReference type="EMBL" id="JBHSTQ010000003">
    <property type="protein sequence ID" value="MFC6385746.1"/>
    <property type="molecule type" value="Genomic_DNA"/>
</dbReference>
<reference evidence="3" key="1">
    <citation type="journal article" date="2019" name="Int. J. Syst. Evol. Microbiol.">
        <title>The Global Catalogue of Microorganisms (GCM) 10K type strain sequencing project: providing services to taxonomists for standard genome sequencing and annotation.</title>
        <authorList>
            <consortium name="The Broad Institute Genomics Platform"/>
            <consortium name="The Broad Institute Genome Sequencing Center for Infectious Disease"/>
            <person name="Wu L."/>
            <person name="Ma J."/>
        </authorList>
    </citation>
    <scope>NUCLEOTIDE SEQUENCE [LARGE SCALE GENOMIC DNA]</scope>
    <source>
        <strain evidence="3">CCUG 42001</strain>
    </source>
</reference>
<organism evidence="2 3">
    <name type="scientific">Sporolactobacillus kofuensis</name>
    <dbReference type="NCBI Taxonomy" id="269672"/>
    <lineage>
        <taxon>Bacteria</taxon>
        <taxon>Bacillati</taxon>
        <taxon>Bacillota</taxon>
        <taxon>Bacilli</taxon>
        <taxon>Bacillales</taxon>
        <taxon>Sporolactobacillaceae</taxon>
        <taxon>Sporolactobacillus</taxon>
    </lineage>
</organism>
<dbReference type="CDD" id="cd19138">
    <property type="entry name" value="AKR_YeaE"/>
    <property type="match status" value="1"/>
</dbReference>
<evidence type="ECO:0000313" key="2">
    <source>
        <dbReference type="EMBL" id="MFC6385746.1"/>
    </source>
</evidence>
<comment type="caution">
    <text evidence="2">The sequence shown here is derived from an EMBL/GenBank/DDBJ whole genome shotgun (WGS) entry which is preliminary data.</text>
</comment>
<proteinExistence type="predicted"/>
<dbReference type="Gene3D" id="3.20.20.100">
    <property type="entry name" value="NADP-dependent oxidoreductase domain"/>
    <property type="match status" value="1"/>
</dbReference>
<dbReference type="InterPro" id="IPR020471">
    <property type="entry name" value="AKR"/>
</dbReference>
<evidence type="ECO:0000313" key="3">
    <source>
        <dbReference type="Proteomes" id="UP001596267"/>
    </source>
</evidence>
<dbReference type="RefSeq" id="WP_253052712.1">
    <property type="nucleotide sequence ID" value="NZ_JAMXWN010000002.1"/>
</dbReference>
<feature type="domain" description="NADP-dependent oxidoreductase" evidence="1">
    <location>
        <begin position="31"/>
        <end position="282"/>
    </location>
</feature>
<dbReference type="InterPro" id="IPR023210">
    <property type="entry name" value="NADP_OxRdtase_dom"/>
</dbReference>
<accession>A0ABW1WBK7</accession>